<dbReference type="InterPro" id="IPR030960">
    <property type="entry name" value="DHQS/DOIS_N"/>
</dbReference>
<comment type="cofactor">
    <cofactor evidence="2 18">
        <name>NAD(+)</name>
        <dbReference type="ChEBI" id="CHEBI:57540"/>
    </cofactor>
</comment>
<evidence type="ECO:0000256" key="14">
    <source>
        <dbReference type="ARBA" id="ARBA00023027"/>
    </source>
</evidence>
<dbReference type="GO" id="GO:0009073">
    <property type="term" value="P:aromatic amino acid family biosynthetic process"/>
    <property type="evidence" value="ECO:0007669"/>
    <property type="project" value="UniProtKB-KW"/>
</dbReference>
<evidence type="ECO:0000256" key="12">
    <source>
        <dbReference type="ARBA" id="ARBA00022741"/>
    </source>
</evidence>
<dbReference type="Gene3D" id="3.40.50.1970">
    <property type="match status" value="1"/>
</dbReference>
<dbReference type="GO" id="GO:0008652">
    <property type="term" value="P:amino acid biosynthetic process"/>
    <property type="evidence" value="ECO:0007669"/>
    <property type="project" value="UniProtKB-KW"/>
</dbReference>
<name>A0A096CM14_9FIRM</name>
<evidence type="ECO:0000256" key="18">
    <source>
        <dbReference type="HAMAP-Rule" id="MF_00110"/>
    </source>
</evidence>
<comment type="pathway">
    <text evidence="5 18">Metabolic intermediate biosynthesis; chorismate biosynthesis; chorismate from D-erythrose 4-phosphate and phosphoenolpyruvate: step 2/7.</text>
</comment>
<comment type="caution">
    <text evidence="18">Lacks conserved residue(s) required for the propagation of feature annotation.</text>
</comment>
<feature type="binding site" evidence="18">
    <location>
        <position position="142"/>
    </location>
    <ligand>
        <name>NAD(+)</name>
        <dbReference type="ChEBI" id="CHEBI:57540"/>
    </ligand>
</feature>
<evidence type="ECO:0000259" key="20">
    <source>
        <dbReference type="Pfam" id="PF24621"/>
    </source>
</evidence>
<dbReference type="InterPro" id="IPR050071">
    <property type="entry name" value="Dehydroquinate_synthase"/>
</dbReference>
<evidence type="ECO:0000256" key="7">
    <source>
        <dbReference type="ARBA" id="ARBA00013031"/>
    </source>
</evidence>
<keyword evidence="13 18" id="KW-0862">Zinc</keyword>
<feature type="binding site" evidence="18">
    <location>
        <position position="244"/>
    </location>
    <ligand>
        <name>Zn(2+)</name>
        <dbReference type="ChEBI" id="CHEBI:29105"/>
    </ligand>
</feature>
<dbReference type="PANTHER" id="PTHR43622">
    <property type="entry name" value="3-DEHYDROQUINATE SYNTHASE"/>
    <property type="match status" value="1"/>
</dbReference>
<dbReference type="GO" id="GO:0009423">
    <property type="term" value="P:chorismate biosynthetic process"/>
    <property type="evidence" value="ECO:0007669"/>
    <property type="project" value="UniProtKB-UniRule"/>
</dbReference>
<dbReference type="EMBL" id="JRNT01000044">
    <property type="protein sequence ID" value="KGF46334.1"/>
    <property type="molecule type" value="Genomic_DNA"/>
</dbReference>
<dbReference type="InterPro" id="IPR016037">
    <property type="entry name" value="DHQ_synth_AroB"/>
</dbReference>
<dbReference type="eggNOG" id="COG0337">
    <property type="taxonomic scope" value="Bacteria"/>
</dbReference>
<dbReference type="HAMAP" id="MF_00110">
    <property type="entry name" value="DHQ_synthase"/>
    <property type="match status" value="1"/>
</dbReference>
<dbReference type="GO" id="GO:0000166">
    <property type="term" value="F:nucleotide binding"/>
    <property type="evidence" value="ECO:0007669"/>
    <property type="project" value="UniProtKB-KW"/>
</dbReference>
<comment type="similarity">
    <text evidence="6 18">Belongs to the sugar phosphate cyclases superfamily. Dehydroquinate synthase family.</text>
</comment>
<feature type="domain" description="3-dehydroquinate synthase C-terminal" evidence="20">
    <location>
        <begin position="181"/>
        <end position="319"/>
    </location>
</feature>
<evidence type="ECO:0000259" key="19">
    <source>
        <dbReference type="Pfam" id="PF01761"/>
    </source>
</evidence>
<dbReference type="GO" id="GO:0005737">
    <property type="term" value="C:cytoplasm"/>
    <property type="evidence" value="ECO:0007669"/>
    <property type="project" value="UniProtKB-SubCell"/>
</dbReference>
<dbReference type="RefSeq" id="WP_038153327.1">
    <property type="nucleotide sequence ID" value="NZ_JRNT01000044.1"/>
</dbReference>
<feature type="domain" description="3-dehydroquinate synthase N-terminal" evidence="19">
    <location>
        <begin position="68"/>
        <end position="179"/>
    </location>
</feature>
<gene>
    <name evidence="18" type="primary">aroB</name>
    <name evidence="21" type="ORF">HMPREF0872_08780</name>
</gene>
<sequence length="357" mass="39307">MNTIPVHASQPYTVYIENGLLQQLKNYVPTVKAPCQVAIITDDRVSEYYLHTVSSQLTIAGYTVCQYLFPHGESSKNVEELINMVEFLAEKRFTRSDLIVALGGGVVGDMAGFAAATYLRGIDYIQIPTSLLAAVDSSVGGKTAVNLRHGKNLWGAFKQPIAVFCDPTTLRTLPEKEFINGCGEIIKYGMLGYPQLLNALEKEPLTPSSTMLNDIIAQCVEAKALIVQQDERESGMRQLLNFGHTFAHGIELASHYTVPHGYAVAIGMMLMTNGAVAVDGLDKAVANRFHRLIESHQLPTTTTIDASTLLELAKNDKKSRGQTINIIIPTDWGHSKIKQVTHEELRHYLEPTKSTHV</sequence>
<keyword evidence="10 18" id="KW-0028">Amino-acid biosynthesis</keyword>
<evidence type="ECO:0000256" key="17">
    <source>
        <dbReference type="ARBA" id="ARBA00023285"/>
    </source>
</evidence>
<feature type="binding site" evidence="18">
    <location>
        <begin position="129"/>
        <end position="130"/>
    </location>
    <ligand>
        <name>NAD(+)</name>
        <dbReference type="ChEBI" id="CHEBI:57540"/>
    </ligand>
</feature>
<feature type="binding site" evidence="18">
    <location>
        <position position="184"/>
    </location>
    <ligand>
        <name>Zn(2+)</name>
        <dbReference type="ChEBI" id="CHEBI:29105"/>
    </ligand>
</feature>
<dbReference type="GO" id="GO:0046872">
    <property type="term" value="F:metal ion binding"/>
    <property type="evidence" value="ECO:0007669"/>
    <property type="project" value="UniProtKB-KW"/>
</dbReference>
<dbReference type="InterPro" id="IPR056179">
    <property type="entry name" value="DHQS_C"/>
</dbReference>
<evidence type="ECO:0000256" key="13">
    <source>
        <dbReference type="ARBA" id="ARBA00022833"/>
    </source>
</evidence>
<protein>
    <recommendedName>
        <fullName evidence="8 18">3-dehydroquinate synthase</fullName>
        <shortName evidence="18">DHQS</shortName>
        <ecNumber evidence="7 18">4.2.3.4</ecNumber>
    </recommendedName>
</protein>
<comment type="caution">
    <text evidence="21">The sequence shown here is derived from an EMBL/GenBank/DDBJ whole genome shotgun (WGS) entry which is preliminary data.</text>
</comment>
<keyword evidence="11 18" id="KW-0479">Metal-binding</keyword>
<dbReference type="FunFam" id="3.40.50.1970:FF:000007">
    <property type="entry name" value="Pentafunctional AROM polypeptide"/>
    <property type="match status" value="1"/>
</dbReference>
<feature type="binding site" evidence="18">
    <location>
        <begin position="169"/>
        <end position="172"/>
    </location>
    <ligand>
        <name>NAD(+)</name>
        <dbReference type="ChEBI" id="CHEBI:57540"/>
    </ligand>
</feature>
<dbReference type="Pfam" id="PF24621">
    <property type="entry name" value="DHQS_C"/>
    <property type="match status" value="1"/>
</dbReference>
<evidence type="ECO:0000256" key="16">
    <source>
        <dbReference type="ARBA" id="ARBA00023239"/>
    </source>
</evidence>
<evidence type="ECO:0000256" key="3">
    <source>
        <dbReference type="ARBA" id="ARBA00001947"/>
    </source>
</evidence>
<organism evidence="21 22">
    <name type="scientific">Veillonella montpellierensis DNF00314</name>
    <dbReference type="NCBI Taxonomy" id="1401067"/>
    <lineage>
        <taxon>Bacteria</taxon>
        <taxon>Bacillati</taxon>
        <taxon>Bacillota</taxon>
        <taxon>Negativicutes</taxon>
        <taxon>Veillonellales</taxon>
        <taxon>Veillonellaceae</taxon>
        <taxon>Veillonella</taxon>
    </lineage>
</organism>
<reference evidence="21 22" key="1">
    <citation type="submission" date="2014-07" db="EMBL/GenBank/DDBJ databases">
        <authorList>
            <person name="McCorrison J."/>
            <person name="Sanka R."/>
            <person name="Torralba M."/>
            <person name="Gillis M."/>
            <person name="Haft D.H."/>
            <person name="Methe B."/>
            <person name="Sutton G."/>
            <person name="Nelson K.E."/>
        </authorList>
    </citation>
    <scope>NUCLEOTIDE SEQUENCE [LARGE SCALE GENOMIC DNA]</scope>
    <source>
        <strain evidence="21 22">DNF00314</strain>
    </source>
</reference>
<accession>A0A096CM14</accession>
<evidence type="ECO:0000256" key="11">
    <source>
        <dbReference type="ARBA" id="ARBA00022723"/>
    </source>
</evidence>
<comment type="cofactor">
    <cofactor evidence="18">
        <name>Co(2+)</name>
        <dbReference type="ChEBI" id="CHEBI:48828"/>
    </cofactor>
    <cofactor evidence="18">
        <name>Zn(2+)</name>
        <dbReference type="ChEBI" id="CHEBI:29105"/>
    </cofactor>
    <text evidence="18">Binds 1 divalent metal cation per subunit. Can use either Co(2+) or Zn(2+).</text>
</comment>
<evidence type="ECO:0000313" key="21">
    <source>
        <dbReference type="EMBL" id="KGF46334.1"/>
    </source>
</evidence>
<dbReference type="UniPathway" id="UPA00053">
    <property type="reaction ID" value="UER00085"/>
</dbReference>
<comment type="catalytic activity">
    <reaction evidence="1 18">
        <text>7-phospho-2-dehydro-3-deoxy-D-arabino-heptonate = 3-dehydroquinate + phosphate</text>
        <dbReference type="Rhea" id="RHEA:21968"/>
        <dbReference type="ChEBI" id="CHEBI:32364"/>
        <dbReference type="ChEBI" id="CHEBI:43474"/>
        <dbReference type="ChEBI" id="CHEBI:58394"/>
        <dbReference type="EC" id="4.2.3.4"/>
    </reaction>
</comment>
<evidence type="ECO:0000256" key="8">
    <source>
        <dbReference type="ARBA" id="ARBA00017684"/>
    </source>
</evidence>
<dbReference type="Pfam" id="PF01761">
    <property type="entry name" value="DHQ_synthase"/>
    <property type="match status" value="1"/>
</dbReference>
<keyword evidence="15 18" id="KW-0057">Aromatic amino acid biosynthesis</keyword>
<dbReference type="SUPFAM" id="SSF56796">
    <property type="entry name" value="Dehydroquinate synthase-like"/>
    <property type="match status" value="1"/>
</dbReference>
<dbReference type="AlphaFoldDB" id="A0A096CM14"/>
<evidence type="ECO:0000256" key="6">
    <source>
        <dbReference type="ARBA" id="ARBA00005412"/>
    </source>
</evidence>
<feature type="binding site" evidence="18">
    <location>
        <position position="151"/>
    </location>
    <ligand>
        <name>NAD(+)</name>
        <dbReference type="ChEBI" id="CHEBI:57540"/>
    </ligand>
</feature>
<dbReference type="InterPro" id="IPR030963">
    <property type="entry name" value="DHQ_synth_fam"/>
</dbReference>
<dbReference type="CDD" id="cd08195">
    <property type="entry name" value="DHQS"/>
    <property type="match status" value="1"/>
</dbReference>
<comment type="subcellular location">
    <subcellularLocation>
        <location evidence="4 18">Cytoplasm</location>
    </subcellularLocation>
</comment>
<evidence type="ECO:0000256" key="5">
    <source>
        <dbReference type="ARBA" id="ARBA00004661"/>
    </source>
</evidence>
<keyword evidence="9 18" id="KW-0963">Cytoplasm</keyword>
<evidence type="ECO:0000313" key="22">
    <source>
        <dbReference type="Proteomes" id="UP000029628"/>
    </source>
</evidence>
<evidence type="ECO:0000256" key="9">
    <source>
        <dbReference type="ARBA" id="ARBA00022490"/>
    </source>
</evidence>
<keyword evidence="17 18" id="KW-0170">Cobalt</keyword>
<dbReference type="EC" id="4.2.3.4" evidence="7 18"/>
<keyword evidence="12 18" id="KW-0547">Nucleotide-binding</keyword>
<evidence type="ECO:0000256" key="15">
    <source>
        <dbReference type="ARBA" id="ARBA00023141"/>
    </source>
</evidence>
<dbReference type="NCBIfam" id="TIGR01357">
    <property type="entry name" value="aroB"/>
    <property type="match status" value="1"/>
</dbReference>
<comment type="cofactor">
    <cofactor evidence="3">
        <name>Zn(2+)</name>
        <dbReference type="ChEBI" id="CHEBI:29105"/>
    </cofactor>
</comment>
<evidence type="ECO:0000256" key="4">
    <source>
        <dbReference type="ARBA" id="ARBA00004496"/>
    </source>
</evidence>
<feature type="binding site" evidence="18">
    <location>
        <position position="260"/>
    </location>
    <ligand>
        <name>Zn(2+)</name>
        <dbReference type="ChEBI" id="CHEBI:29105"/>
    </ligand>
</feature>
<keyword evidence="14 18" id="KW-0520">NAD</keyword>
<dbReference type="GO" id="GO:0003856">
    <property type="term" value="F:3-dehydroquinate synthase activity"/>
    <property type="evidence" value="ECO:0007669"/>
    <property type="project" value="UniProtKB-UniRule"/>
</dbReference>
<evidence type="ECO:0000256" key="10">
    <source>
        <dbReference type="ARBA" id="ARBA00022605"/>
    </source>
</evidence>
<dbReference type="PANTHER" id="PTHR43622:SF7">
    <property type="entry name" value="3-DEHYDROQUINATE SYNTHASE, CHLOROPLASTIC"/>
    <property type="match status" value="1"/>
</dbReference>
<keyword evidence="16 18" id="KW-0456">Lyase</keyword>
<keyword evidence="22" id="KW-1185">Reference proteome</keyword>
<evidence type="ECO:0000256" key="2">
    <source>
        <dbReference type="ARBA" id="ARBA00001911"/>
    </source>
</evidence>
<feature type="binding site" evidence="18">
    <location>
        <begin position="105"/>
        <end position="109"/>
    </location>
    <ligand>
        <name>NAD(+)</name>
        <dbReference type="ChEBI" id="CHEBI:57540"/>
    </ligand>
</feature>
<proteinExistence type="inferred from homology"/>
<dbReference type="Proteomes" id="UP000029628">
    <property type="component" value="Unassembled WGS sequence"/>
</dbReference>
<dbReference type="PIRSF" id="PIRSF001455">
    <property type="entry name" value="DHQ_synth"/>
    <property type="match status" value="1"/>
</dbReference>
<comment type="function">
    <text evidence="18">Catalyzes the conversion of 3-deoxy-D-arabino-heptulosonate 7-phosphate (DAHP) to dehydroquinate (DHQ).</text>
</comment>
<evidence type="ECO:0000256" key="1">
    <source>
        <dbReference type="ARBA" id="ARBA00001393"/>
    </source>
</evidence>
<dbReference type="Gene3D" id="1.20.1090.10">
    <property type="entry name" value="Dehydroquinate synthase-like - alpha domain"/>
    <property type="match status" value="1"/>
</dbReference>